<evidence type="ECO:0000313" key="6">
    <source>
        <dbReference type="Proteomes" id="UP000248597"/>
    </source>
</evidence>
<evidence type="ECO:0000256" key="3">
    <source>
        <dbReference type="SAM" id="MobiDB-lite"/>
    </source>
</evidence>
<feature type="domain" description="LamG-like jellyroll fold" evidence="4">
    <location>
        <begin position="2160"/>
        <end position="2298"/>
    </location>
</feature>
<dbReference type="PANTHER" id="PTHR42535">
    <property type="entry name" value="OOKINETE PROTEIN, PUTATIVE-RELATED"/>
    <property type="match status" value="1"/>
</dbReference>
<dbReference type="Gene3D" id="2.60.120.200">
    <property type="match status" value="4"/>
</dbReference>
<dbReference type="InterPro" id="IPR053786">
    <property type="entry name" value="LEPRxLL_CS"/>
</dbReference>
<protein>
    <recommendedName>
        <fullName evidence="4">LamG-like jellyroll fold domain-containing protein</fullName>
    </recommendedName>
</protein>
<keyword evidence="1" id="KW-0732">Signal</keyword>
<feature type="compositionally biased region" description="Basic residues" evidence="3">
    <location>
        <begin position="3271"/>
        <end position="3290"/>
    </location>
</feature>
<feature type="domain" description="LamG-like jellyroll fold" evidence="4">
    <location>
        <begin position="569"/>
        <end position="701"/>
    </location>
</feature>
<name>A0A2W5N176_SPHMC</name>
<accession>A0A2W5N176</accession>
<feature type="domain" description="LamG-like jellyroll fold" evidence="4">
    <location>
        <begin position="1721"/>
        <end position="1862"/>
    </location>
</feature>
<dbReference type="InterPro" id="IPR013320">
    <property type="entry name" value="ConA-like_dom_sf"/>
</dbReference>
<evidence type="ECO:0000256" key="2">
    <source>
        <dbReference type="ARBA" id="ARBA00023157"/>
    </source>
</evidence>
<keyword evidence="2" id="KW-1015">Disulfide bond</keyword>
<dbReference type="SMART" id="SM00560">
    <property type="entry name" value="LamGL"/>
    <property type="match status" value="3"/>
</dbReference>
<sequence>MGASAVFAGDWGVSGMRNGFRRGFSPNRLLAGHLPRLEAMVRDRREQRKAALRRSSILSSRLTVEALEPRLLLSADVAPVPDGGIVPIDAGIAGVATDQPEVAVEQEWDGDTDAPPSPAAVATQVGEYAIDIEGQESVTGFYAFGPTVFADGPAATGADAGANDGADIIEPENGAPPPMMLSGDMPVFDMMSSMSTEPAAIFVPPVSRALNVPGATETFTFTLTEPRKLYFDSLTDRTDIHWTLTGPAGKIVDARFFGQSDSLDIAGSNVLDLAAGDYRLVVDGVGDAIGAYAFRLLDISNATHIDVGALVTGGNEGRLTDFYSFDAVAGERYFLDRRGLGGGNATWRLIGPDGEYVRGPESFDDSGIFTLARTGVYTLAIEGRDSNSAPIDYSFNLSRVTDTEQALTIGETVRGRVDGPGNSVTYAFDLAADTNLLFDSLLLTGNLHWTLVGPRGTEVNSRFFSSSDGYNGPPQLRLAAGAYRLTVAGNGDSIGDFAFGLLDPAAAADVTGLAEFGGAVGDGGASDSMPHGGGAPIDYSAMPGAQNRGWDVNRFGELTVPDSPALRGDALTLEAWISADNPLDDGAYQGILFKGSSTSWNDGYGLVRVGGAIRFYVNDWSSLFVEAALPADRQWTHVAATYDGAVLRLYLDGELAAEQAYAGAIVHSLAPLAIGAAPQGDYRWNGVIDEARVWNVARSASDIAASASTPLTGDETGLVGYWRFDEATGRVAADSSPSGVAATGTASATQTQLYRFTASRGESWYFDILSQSDFGGALSVRVYRPDGIQMTGPQSLYGLSLSDLPMDGDYVIAVEGSIYNGSGASFAARVVKVADALRPIVPGAPVTGEYDVAERTGFTFTLTQPTRLLFDSLAANFDLHWTLTGPRGVEVNQRTFAYSDSFDLAPSLSSLLDLPAGDYTLTIGAHNPDGNSAFAFRLLELAAGTAVALDSDIADRFDTAGGTRLFHFTGNAGDQLAIERLAGDYVNFYNVGWRLFDPFGRPLGSIRYLENSEAVTLTATGTYTLAIEPNGQSPSFDYAFRINQIGTVPLPDTADGTAFAIGDTVNGTLDTEGEADLYRFTLTAPQRLYFDSLTSDTSKYWSLFGPQGFEVTSRALGRSDGTDFGGHVVLDLPAGDYQLRIDGSTGAYGWRLIDVASATPLSPGSAVVAGLLEPARASAIYAFTGAAGEKLYFDARTTLGSGGTIRIVDPFGRTLLNPVTFADREVTLTAGGTYLLFVEGRATNSAANDDYSFVLNRPRDPAPLDLAMGQRVEGELLGAGDVQRYRFTLSDTRLLAFDSFTNNSNLTWRLSGPGFDYSATLRASDSYDQSGGRPPLLLSPGEYELLIDGALANIGPYAFRLLDLAASATPIAGTGESVAGTLTPATETHAYALDLAVGEAFVFDARQAPGSGSLRIVDGNGRELTTAVSFVDRTFTAPQAGRYYILIEGRVTDTAASRPYEFAVIRTADPQPVAMQLGETVSTAIARPTEVNRFTFTLTESTRVYFDSLTGDTGLSWTLSGAVGPIATNSFYFSDSGEATSDRVITLAPGTYEIAVKGDNFRTGPASFRLLDLGTAGDLPLGQPVSGTLAPANETDMFRFEAVAGDRFYFQNLIGVANANFRIIAPNGQQTQTPAGLGDREFTADQTGTYVILIEGRSWDTAASRAYRFALHRGGDVLTGIDIDGNLAQPVLTRPGVIGNALSMTTHEQIQVADPALDLRGDLTVEFWLNPDRMTDSWTPLVYKDGDIAGQRGYSIWYNSSGYIHLSTMRGTANDTLETASGSVPLGQWTHVTAVIERSTGQMRLYLNGVLATSRTISTAAHNGSADKPLHIGAGPERNDAYHKLEGGLDELRIWDHGRSAADILADMLSGAPANDDGLVLHMDFDTVIDGRVVERVSGANVPVLRDLAGISGVIEGRLDTPGDTRSYSFTLTEPRMVAFDALHDNSAMTVTLTGPGGINHVRNMRNGESQQITTSAMLLQPGSYTITVDGSGTATGAFAFRFIDLDSAPLLDRNAAVTGRTSGSADNQAWRIDVTAGDRLFIDLQQFTEASNRASFRLLDPFGREVYGPLDVGDFDTGPLAFTGSYTLIMETRAWLSNWPIDYRLAVYTVPDGAAVPIQLDGPNPQPPAVIDGVTGNALALRGVDYVEIADGAAVDVTRSVTAEGWFRFDRATNSWMPVFSKGTNATSPYRLAVNGNGSVWGAVRDASGLESVQSAAGAVPFGEWVHLAMVADRDAGTLVLYVNGIAQATRAIRANDNVNSDDPLYIGHYTQADGSYGPVEGAVDSVRLWNTARGAADILAGMAAPPPAGTAGLNLAFDFESTSLPAGATLRSVNPNGVTGRIATPGAENRYSFTLTQDTLALFDSLTSNGGLRWQLAGPQGLVVDWRRFDQSDSSAFSGNPVLKLGAGAYVLTVDGTGDVTGDYNFRLTDLAGAAPLPMGSAVTAALTPANATRAYRFAANAGESVFFDALSTENDVRWRLVDPFGNLVFNQTTLTDINGQRLAFTGTYTLLIEGVVSQGTVAGYSFAVHPMTVQDAMLTIGDRVDSTISRPGEIDRYSFTLADRTRLLFDSFTHASAINWTLSGPGGTVVTNRRFDQSDGLGLSANPVLDLSAGSWTLTIDGTGDASAAYGFRLLEIGEAEALAPSGTYSRALGEQGRETDMYRFDAVVGMRFGFDLLSGGGGNARWRLIDPLGQVVFGPSVPANTGLMTAALAGTYTLLVEGYTAQGTDVGYSFRFDVPAQPPANGETGQDFDGAGLPYALVNHNGAAAQVLNAGGNDFLRLTDALNANPHNSVFFSATGAGRQDNVDVAFDFRVEPRAGQATNPDGIAFAWLPVTTYGAGGPGPMIPRSASTGLEPNVAGALGIGFDSFANSGEVNANHVSIHYNGVKLADIANPGLTIASGDWTRARVLMTRTDGGTLLTVQLTAEGGATVTVVSDYFIPGMELEAGRVAISASQGTSTGDQDIDNLSVAMTAAAQPIVRRNGERCDRPRRRGEPLCLHHHRTDRGRVRFADQQQPDALADQRADADGGRAVLHRVGFMGIRRQSGDDAATRHLSDRDFGQWRVDGQLRVPPARSGGGERADAGRTAKCHARPRQCDPIVRVRRGRGAKALFRPSGRRDRALLAPDRPAGQYGVRPGIFGHRRGRAAVAADRALHADDRRTRGGNRAADADLPGRADDRPGCGADPGRRDAGHHRAARRPHALQLHPGSEHDAAVRQPDQQQPVQLDADGSVGRCRRAQFQQQRRLSTGRRDALFRGGGRLCPDHRRRGAGHRRFRVRAGRRRRRDPDGAGHGHQRHAGAGERHAPV</sequence>
<evidence type="ECO:0000259" key="4">
    <source>
        <dbReference type="SMART" id="SM00560"/>
    </source>
</evidence>
<dbReference type="SUPFAM" id="SSF49899">
    <property type="entry name" value="Concanavalin A-like lectins/glucanases"/>
    <property type="match status" value="4"/>
</dbReference>
<dbReference type="EMBL" id="QFPJ01000005">
    <property type="protein sequence ID" value="PZQ23763.1"/>
    <property type="molecule type" value="Genomic_DNA"/>
</dbReference>
<feature type="region of interest" description="Disordered" evidence="3">
    <location>
        <begin position="3156"/>
        <end position="3204"/>
    </location>
</feature>
<reference evidence="5 6" key="1">
    <citation type="submission" date="2017-08" db="EMBL/GenBank/DDBJ databases">
        <title>Infants hospitalized years apart are colonized by the same room-sourced microbial strains.</title>
        <authorList>
            <person name="Brooks B."/>
            <person name="Olm M.R."/>
            <person name="Firek B.A."/>
            <person name="Baker R."/>
            <person name="Thomas B.C."/>
            <person name="Morowitz M.J."/>
            <person name="Banfield J.F."/>
        </authorList>
    </citation>
    <scope>NUCLEOTIDE SEQUENCE [LARGE SCALE GENOMIC DNA]</scope>
    <source>
        <strain evidence="5">S2_005_003_R2_47</strain>
    </source>
</reference>
<evidence type="ECO:0000256" key="1">
    <source>
        <dbReference type="ARBA" id="ARBA00022729"/>
    </source>
</evidence>
<dbReference type="Gene3D" id="2.60.120.380">
    <property type="match status" value="11"/>
</dbReference>
<evidence type="ECO:0000313" key="5">
    <source>
        <dbReference type="EMBL" id="PZQ23763.1"/>
    </source>
</evidence>
<dbReference type="Proteomes" id="UP000248597">
    <property type="component" value="Unassembled WGS sequence"/>
</dbReference>
<organism evidence="5 6">
    <name type="scientific">Sphingopyxis macrogoltabida</name>
    <name type="common">Sphingomonas macrogoltabidus</name>
    <dbReference type="NCBI Taxonomy" id="33050"/>
    <lineage>
        <taxon>Bacteria</taxon>
        <taxon>Pseudomonadati</taxon>
        <taxon>Pseudomonadota</taxon>
        <taxon>Alphaproteobacteria</taxon>
        <taxon>Sphingomonadales</taxon>
        <taxon>Sphingomonadaceae</taxon>
        <taxon>Sphingopyxis</taxon>
    </lineage>
</organism>
<dbReference type="InterPro" id="IPR006558">
    <property type="entry name" value="LamG-like"/>
</dbReference>
<feature type="region of interest" description="Disordered" evidence="3">
    <location>
        <begin position="3074"/>
        <end position="3098"/>
    </location>
</feature>
<gene>
    <name evidence="5" type="ORF">DI569_03340</name>
</gene>
<feature type="compositionally biased region" description="Basic and acidic residues" evidence="3">
    <location>
        <begin position="3174"/>
        <end position="3196"/>
    </location>
</feature>
<comment type="caution">
    <text evidence="5">The sequence shown here is derived from an EMBL/GenBank/DDBJ whole genome shotgun (WGS) entry which is preliminary data.</text>
</comment>
<feature type="compositionally biased region" description="Basic and acidic residues" evidence="3">
    <location>
        <begin position="3158"/>
        <end position="3167"/>
    </location>
</feature>
<feature type="region of interest" description="Disordered" evidence="3">
    <location>
        <begin position="3243"/>
        <end position="3313"/>
    </location>
</feature>
<dbReference type="NCBIfam" id="NF012209">
    <property type="entry name" value="LEPR-8K"/>
    <property type="match status" value="1"/>
</dbReference>
<dbReference type="PANTHER" id="PTHR42535:SF2">
    <property type="entry name" value="CHROMOSOME UNDETERMINED SCAFFOLD_146, WHOLE GENOME SHOTGUN SEQUENCE"/>
    <property type="match status" value="1"/>
</dbReference>
<proteinExistence type="predicted"/>
<dbReference type="Pfam" id="PF13385">
    <property type="entry name" value="Laminin_G_3"/>
    <property type="match status" value="3"/>
</dbReference>